<reference evidence="4" key="2">
    <citation type="submission" date="2020-10" db="UniProtKB">
        <authorList>
            <consortium name="WormBaseParasite"/>
        </authorList>
    </citation>
    <scope>IDENTIFICATION</scope>
</reference>
<protein>
    <submittedName>
        <fullName evidence="4">Nematode cuticle collagen N-terminal domain-containing protein</fullName>
    </submittedName>
</protein>
<reference evidence="3" key="1">
    <citation type="journal article" date="2013" name="Genetics">
        <title>The draft genome and transcriptome of Panagrellus redivivus are shaped by the harsh demands of a free-living lifestyle.</title>
        <authorList>
            <person name="Srinivasan J."/>
            <person name="Dillman A.R."/>
            <person name="Macchietto M.G."/>
            <person name="Heikkinen L."/>
            <person name="Lakso M."/>
            <person name="Fracchia K.M."/>
            <person name="Antoshechkin I."/>
            <person name="Mortazavi A."/>
            <person name="Wong G."/>
            <person name="Sternberg P.W."/>
        </authorList>
    </citation>
    <scope>NUCLEOTIDE SEQUENCE [LARGE SCALE GENOMIC DNA]</scope>
    <source>
        <strain evidence="3">MT8872</strain>
    </source>
</reference>
<dbReference type="AlphaFoldDB" id="A0A7E4WBI8"/>
<dbReference type="WBParaSite" id="Pan_g9727.t1">
    <property type="protein sequence ID" value="Pan_g9727.t1"/>
    <property type="gene ID" value="Pan_g9727"/>
</dbReference>
<accession>A0A7E4WBI8</accession>
<keyword evidence="2" id="KW-1133">Transmembrane helix</keyword>
<sequence length="195" mass="21335">MSNSIRDDSEVKKEIAKLTALGQVSFFFAVGLSTAILIASILVASISYYQLVSRPSRLLRITKNLKERMAKYILKEQSLNEFTAIIGTNAMTVHADRKTECKDVEDLIDTEIVAKSVDPFKAPSNRYEIGTEKDDDLRTCYGMDQDVFAKGAEVSPNEAKTKTKTGTNSDNVPQASTGAGEKRGKGTPQEGSQFA</sequence>
<keyword evidence="2" id="KW-0812">Transmembrane</keyword>
<evidence type="ECO:0000313" key="4">
    <source>
        <dbReference type="WBParaSite" id="Pan_g9727.t1"/>
    </source>
</evidence>
<evidence type="ECO:0000256" key="1">
    <source>
        <dbReference type="SAM" id="MobiDB-lite"/>
    </source>
</evidence>
<keyword evidence="3" id="KW-1185">Reference proteome</keyword>
<evidence type="ECO:0000256" key="2">
    <source>
        <dbReference type="SAM" id="Phobius"/>
    </source>
</evidence>
<evidence type="ECO:0000313" key="3">
    <source>
        <dbReference type="Proteomes" id="UP000492821"/>
    </source>
</evidence>
<feature type="transmembrane region" description="Helical" evidence="2">
    <location>
        <begin position="26"/>
        <end position="51"/>
    </location>
</feature>
<feature type="region of interest" description="Disordered" evidence="1">
    <location>
        <begin position="151"/>
        <end position="195"/>
    </location>
</feature>
<dbReference type="Proteomes" id="UP000492821">
    <property type="component" value="Unassembled WGS sequence"/>
</dbReference>
<feature type="compositionally biased region" description="Polar residues" evidence="1">
    <location>
        <begin position="164"/>
        <end position="177"/>
    </location>
</feature>
<name>A0A7E4WBI8_PANRE</name>
<organism evidence="3 4">
    <name type="scientific">Panagrellus redivivus</name>
    <name type="common">Microworm</name>
    <dbReference type="NCBI Taxonomy" id="6233"/>
    <lineage>
        <taxon>Eukaryota</taxon>
        <taxon>Metazoa</taxon>
        <taxon>Ecdysozoa</taxon>
        <taxon>Nematoda</taxon>
        <taxon>Chromadorea</taxon>
        <taxon>Rhabditida</taxon>
        <taxon>Tylenchina</taxon>
        <taxon>Panagrolaimomorpha</taxon>
        <taxon>Panagrolaimoidea</taxon>
        <taxon>Panagrolaimidae</taxon>
        <taxon>Panagrellus</taxon>
    </lineage>
</organism>
<keyword evidence="2" id="KW-0472">Membrane</keyword>
<proteinExistence type="predicted"/>